<dbReference type="AlphaFoldDB" id="A0A1X6ZGR3"/>
<keyword evidence="1" id="KW-1133">Transmembrane helix</keyword>
<gene>
    <name evidence="2" type="ORF">RUM8411_02416</name>
</gene>
<dbReference type="OrthoDB" id="7859692at2"/>
<accession>A0A1X6ZGR3</accession>
<evidence type="ECO:0000313" key="3">
    <source>
        <dbReference type="Proteomes" id="UP000193778"/>
    </source>
</evidence>
<dbReference type="EMBL" id="FWFP01000006">
    <property type="protein sequence ID" value="SLN50814.1"/>
    <property type="molecule type" value="Genomic_DNA"/>
</dbReference>
<proteinExistence type="predicted"/>
<keyword evidence="3" id="KW-1185">Reference proteome</keyword>
<evidence type="ECO:0000313" key="2">
    <source>
        <dbReference type="EMBL" id="SLN50814.1"/>
    </source>
</evidence>
<name>A0A1X6ZGR3_9RHOB</name>
<protein>
    <submittedName>
        <fullName evidence="2">Uncharacterized protein</fullName>
    </submittedName>
</protein>
<evidence type="ECO:0000256" key="1">
    <source>
        <dbReference type="SAM" id="Phobius"/>
    </source>
</evidence>
<keyword evidence="1" id="KW-0812">Transmembrane</keyword>
<organism evidence="2 3">
    <name type="scientific">Ruegeria meonggei</name>
    <dbReference type="NCBI Taxonomy" id="1446476"/>
    <lineage>
        <taxon>Bacteria</taxon>
        <taxon>Pseudomonadati</taxon>
        <taxon>Pseudomonadota</taxon>
        <taxon>Alphaproteobacteria</taxon>
        <taxon>Rhodobacterales</taxon>
        <taxon>Roseobacteraceae</taxon>
        <taxon>Ruegeria</taxon>
    </lineage>
</organism>
<keyword evidence="1" id="KW-0472">Membrane</keyword>
<dbReference type="Proteomes" id="UP000193778">
    <property type="component" value="Unassembled WGS sequence"/>
</dbReference>
<reference evidence="3" key="1">
    <citation type="submission" date="2017-03" db="EMBL/GenBank/DDBJ databases">
        <authorList>
            <person name="Rodrigo-Torres L."/>
            <person name="Arahal R.D."/>
            <person name="Lucena T."/>
        </authorList>
    </citation>
    <scope>NUCLEOTIDE SEQUENCE [LARGE SCALE GENOMIC DNA]</scope>
    <source>
        <strain evidence="3">CECT 8411</strain>
    </source>
</reference>
<dbReference type="RefSeq" id="WP_085822936.1">
    <property type="nucleotide sequence ID" value="NZ_FWFP01000006.1"/>
</dbReference>
<sequence length="128" mass="14421">MPLEILLILVAGGIVGVTVLLHLSGKSELRALTPELAQSEWLRHAPDDTIIDVTVAHDGHSALIRTQTGNGLLWSFGADTVARHLLDFDWLEHPDGFEIQFHDFGTPKVIVHLDDFERRHWRHLLEPV</sequence>
<feature type="transmembrane region" description="Helical" evidence="1">
    <location>
        <begin position="6"/>
        <end position="23"/>
    </location>
</feature>